<evidence type="ECO:0000256" key="1">
    <source>
        <dbReference type="ARBA" id="ARBA00005439"/>
    </source>
</evidence>
<dbReference type="Proteomes" id="UP000000311">
    <property type="component" value="Unassembled WGS sequence"/>
</dbReference>
<evidence type="ECO:0000256" key="2">
    <source>
        <dbReference type="ARBA" id="ARBA00022540"/>
    </source>
</evidence>
<dbReference type="GO" id="GO:0043022">
    <property type="term" value="F:ribosome binding"/>
    <property type="evidence" value="ECO:0007669"/>
    <property type="project" value="TreeGrafter"/>
</dbReference>
<accession>E2AYT3</accession>
<dbReference type="InterPro" id="IPR036788">
    <property type="entry name" value="T_IF-3_C_sf"/>
</dbReference>
<dbReference type="Gene3D" id="3.10.20.80">
    <property type="entry name" value="Translation initiation factor 3 (IF-3), N-terminal domain"/>
    <property type="match status" value="1"/>
</dbReference>
<dbReference type="GO" id="GO:0003743">
    <property type="term" value="F:translation initiation factor activity"/>
    <property type="evidence" value="ECO:0007669"/>
    <property type="project" value="UniProtKB-KW"/>
</dbReference>
<dbReference type="InterPro" id="IPR001288">
    <property type="entry name" value="Translation_initiation_fac_3"/>
</dbReference>
<dbReference type="EMBL" id="GL443983">
    <property type="protein sequence ID" value="EFN61446.1"/>
    <property type="molecule type" value="Genomic_DNA"/>
</dbReference>
<protein>
    <submittedName>
        <fullName evidence="4">Translation initiation factor IF-3</fullName>
    </submittedName>
</protein>
<organism evidence="5">
    <name type="scientific">Camponotus floridanus</name>
    <name type="common">Florida carpenter ant</name>
    <dbReference type="NCBI Taxonomy" id="104421"/>
    <lineage>
        <taxon>Eukaryota</taxon>
        <taxon>Metazoa</taxon>
        <taxon>Ecdysozoa</taxon>
        <taxon>Arthropoda</taxon>
        <taxon>Hexapoda</taxon>
        <taxon>Insecta</taxon>
        <taxon>Pterygota</taxon>
        <taxon>Neoptera</taxon>
        <taxon>Endopterygota</taxon>
        <taxon>Hymenoptera</taxon>
        <taxon>Apocrita</taxon>
        <taxon>Aculeata</taxon>
        <taxon>Formicoidea</taxon>
        <taxon>Formicidae</taxon>
        <taxon>Formicinae</taxon>
        <taxon>Camponotus</taxon>
    </lineage>
</organism>
<dbReference type="InParanoid" id="E2AYT3"/>
<dbReference type="PANTHER" id="PTHR10938">
    <property type="entry name" value="TRANSLATION INITIATION FACTOR IF-3"/>
    <property type="match status" value="1"/>
</dbReference>
<keyword evidence="3" id="KW-0648">Protein biosynthesis</keyword>
<dbReference type="GO" id="GO:0032790">
    <property type="term" value="P:ribosome disassembly"/>
    <property type="evidence" value="ECO:0007669"/>
    <property type="project" value="TreeGrafter"/>
</dbReference>
<proteinExistence type="inferred from homology"/>
<dbReference type="InterPro" id="IPR036787">
    <property type="entry name" value="T_IF-3_N_sf"/>
</dbReference>
<dbReference type="GO" id="GO:0005739">
    <property type="term" value="C:mitochondrion"/>
    <property type="evidence" value="ECO:0007669"/>
    <property type="project" value="TreeGrafter"/>
</dbReference>
<name>E2AYT3_CAMFO</name>
<dbReference type="AlphaFoldDB" id="E2AYT3"/>
<dbReference type="STRING" id="104421.E2AYT3"/>
<dbReference type="Gene3D" id="3.30.110.10">
    <property type="entry name" value="Translation initiation factor 3 (IF-3), C-terminal domain"/>
    <property type="match status" value="1"/>
</dbReference>
<dbReference type="PANTHER" id="PTHR10938:SF0">
    <property type="entry name" value="TRANSLATION INITIATION FACTOR IF-3, MITOCHONDRIAL"/>
    <property type="match status" value="1"/>
</dbReference>
<keyword evidence="2 4" id="KW-0396">Initiation factor</keyword>
<evidence type="ECO:0000313" key="4">
    <source>
        <dbReference type="EMBL" id="EFN61446.1"/>
    </source>
</evidence>
<reference evidence="4 5" key="1">
    <citation type="journal article" date="2010" name="Science">
        <title>Genomic comparison of the ants Camponotus floridanus and Harpegnathos saltator.</title>
        <authorList>
            <person name="Bonasio R."/>
            <person name="Zhang G."/>
            <person name="Ye C."/>
            <person name="Mutti N.S."/>
            <person name="Fang X."/>
            <person name="Qin N."/>
            <person name="Donahue G."/>
            <person name="Yang P."/>
            <person name="Li Q."/>
            <person name="Li C."/>
            <person name="Zhang P."/>
            <person name="Huang Z."/>
            <person name="Berger S.L."/>
            <person name="Reinberg D."/>
            <person name="Wang J."/>
            <person name="Liebig J."/>
        </authorList>
    </citation>
    <scope>NUCLEOTIDE SEQUENCE [LARGE SCALE GENOMIC DNA]</scope>
    <source>
        <strain evidence="5">C129</strain>
    </source>
</reference>
<evidence type="ECO:0000256" key="3">
    <source>
        <dbReference type="ARBA" id="ARBA00022917"/>
    </source>
</evidence>
<dbReference type="OrthoDB" id="21573at2759"/>
<dbReference type="SUPFAM" id="SSF55200">
    <property type="entry name" value="Translation initiation factor IF3, C-terminal domain"/>
    <property type="match status" value="1"/>
</dbReference>
<evidence type="ECO:0000313" key="5">
    <source>
        <dbReference type="Proteomes" id="UP000000311"/>
    </source>
</evidence>
<dbReference type="GO" id="GO:0070124">
    <property type="term" value="P:mitochondrial translational initiation"/>
    <property type="evidence" value="ECO:0007669"/>
    <property type="project" value="TreeGrafter"/>
</dbReference>
<comment type="similarity">
    <text evidence="1">Belongs to the IF-3 family.</text>
</comment>
<dbReference type="OMA" id="QCRMFNK"/>
<gene>
    <name evidence="4" type="ORF">EAG_10822</name>
</gene>
<sequence length="228" mass="25720">MAAPRLLTALRRAIYRVQDFNKCCLIGDVRAFNKKSILEENDDVASAKQQRPKTVPVPKITLVSLDNSMTVTVLEDAQRLAKRRKLNLIKVNDFDSKTQRPVYKLMSSSVFIEEIGEKVEEDHGDKQKSKGAKLHYISAKIAEHDLLTKTRNVVKLLNKGHKIKIVITLDSSSENNIRTRSVIEDALKNYGSIQQMPSKKNVLLLIINPILNKNKDNSVVNKEGTDTT</sequence>
<keyword evidence="5" id="KW-1185">Reference proteome</keyword>